<dbReference type="Proteomes" id="UP000631653">
    <property type="component" value="Unassembled WGS sequence"/>
</dbReference>
<gene>
    <name evidence="3" type="ORF">GOB81_06930</name>
</gene>
<evidence type="ECO:0000256" key="2">
    <source>
        <dbReference type="SAM" id="SignalP"/>
    </source>
</evidence>
<keyword evidence="4" id="KW-1185">Reference proteome</keyword>
<evidence type="ECO:0000313" key="3">
    <source>
        <dbReference type="EMBL" id="NHN88362.1"/>
    </source>
</evidence>
<reference evidence="3 4" key="1">
    <citation type="journal article" date="2020" name="Int. J. Syst. Evol. Microbiol.">
        <title>Novel acetic acid bacteria from cider fermentations: Acetobacter conturbans sp. nov. and Acetobacter fallax sp. nov.</title>
        <authorList>
            <person name="Sombolestani A.S."/>
            <person name="Cleenwerck I."/>
            <person name="Cnockaert M."/>
            <person name="Borremans W."/>
            <person name="Wieme A.D."/>
            <person name="De Vuyst L."/>
            <person name="Vandamme P."/>
        </authorList>
    </citation>
    <scope>NUCLEOTIDE SEQUENCE [LARGE SCALE GENOMIC DNA]</scope>
    <source>
        <strain evidence="3 4">LMG 1627</strain>
    </source>
</reference>
<feature type="chain" id="PRO_5045421311" description="Outer membrane protein beta-barrel domain-containing protein" evidence="2">
    <location>
        <begin position="24"/>
        <end position="371"/>
    </location>
</feature>
<sequence>MRKIFLCLGLSVTALTASQKAHAQFAPAHSDTYLDSRRDSELHHQTLARMLMTIGMNPDEAPPLDTVTPSAYQMPTRPFAREETPPRKPHRPLPNLPHYNPAGSYEAPRRIPAVVQVNREIGLSMTGAWSNYKEKPLWAGPSTGYDRETGWVPGFQFDASDMFDMYEIDHVFLALHFALGDGNVGYNGSIWNLAGGIAPYKTSSHRLTTDSRIEIGKGFMVNNSFMITPTIVGGYWSWNRDIKGGEGVASSSEAYGGFLAGIMVHLDYAITDAFVLRGQLGWTELLGSRMDAAGTNGTFHLRPRPEWSAALDFDYRISHSIHLIAGVRYAYYSFGRSQSQLQHDGPFPYSLYEPSSWTNGVTMHTGLAYAF</sequence>
<organism evidence="3 4">
    <name type="scientific">Acetobacter conturbans</name>
    <dbReference type="NCBI Taxonomy" id="1737472"/>
    <lineage>
        <taxon>Bacteria</taxon>
        <taxon>Pseudomonadati</taxon>
        <taxon>Pseudomonadota</taxon>
        <taxon>Alphaproteobacteria</taxon>
        <taxon>Acetobacterales</taxon>
        <taxon>Acetobacteraceae</taxon>
        <taxon>Acetobacter</taxon>
    </lineage>
</organism>
<feature type="signal peptide" evidence="2">
    <location>
        <begin position="1"/>
        <end position="23"/>
    </location>
</feature>
<proteinExistence type="predicted"/>
<dbReference type="EMBL" id="WOSY01000005">
    <property type="protein sequence ID" value="NHN88362.1"/>
    <property type="molecule type" value="Genomic_DNA"/>
</dbReference>
<name>A0ABX0JZQ7_9PROT</name>
<protein>
    <recommendedName>
        <fullName evidence="5">Outer membrane protein beta-barrel domain-containing protein</fullName>
    </recommendedName>
</protein>
<evidence type="ECO:0000256" key="1">
    <source>
        <dbReference type="SAM" id="MobiDB-lite"/>
    </source>
</evidence>
<accession>A0ABX0JZQ7</accession>
<keyword evidence="2" id="KW-0732">Signal</keyword>
<evidence type="ECO:0000313" key="4">
    <source>
        <dbReference type="Proteomes" id="UP000631653"/>
    </source>
</evidence>
<evidence type="ECO:0008006" key="5">
    <source>
        <dbReference type="Google" id="ProtNLM"/>
    </source>
</evidence>
<feature type="region of interest" description="Disordered" evidence="1">
    <location>
        <begin position="77"/>
        <end position="102"/>
    </location>
</feature>
<comment type="caution">
    <text evidence="3">The sequence shown here is derived from an EMBL/GenBank/DDBJ whole genome shotgun (WGS) entry which is preliminary data.</text>
</comment>